<feature type="domain" description="ABC-type transport auxiliary lipoprotein component" evidence="2">
    <location>
        <begin position="38"/>
        <end position="191"/>
    </location>
</feature>
<evidence type="ECO:0000256" key="1">
    <source>
        <dbReference type="SAM" id="SignalP"/>
    </source>
</evidence>
<dbReference type="InterPro" id="IPR005586">
    <property type="entry name" value="ABC_trans_aux"/>
</dbReference>
<evidence type="ECO:0000313" key="4">
    <source>
        <dbReference type="Proteomes" id="UP000481417"/>
    </source>
</evidence>
<feature type="signal peptide" evidence="1">
    <location>
        <begin position="1"/>
        <end position="22"/>
    </location>
</feature>
<proteinExistence type="predicted"/>
<comment type="caution">
    <text evidence="3">The sequence shown here is derived from an EMBL/GenBank/DDBJ whole genome shotgun (WGS) entry which is preliminary data.</text>
</comment>
<feature type="chain" id="PRO_5027038547" description="ABC-type transport auxiliary lipoprotein component domain-containing protein" evidence="1">
    <location>
        <begin position="23"/>
        <end position="207"/>
    </location>
</feature>
<reference evidence="3 4" key="1">
    <citation type="submission" date="2019-11" db="EMBL/GenBank/DDBJ databases">
        <authorList>
            <person name="Lang L."/>
        </authorList>
    </citation>
    <scope>NUCLEOTIDE SEQUENCE [LARGE SCALE GENOMIC DNA]</scope>
    <source>
        <strain evidence="3 4">YIM 132242</strain>
    </source>
</reference>
<keyword evidence="4" id="KW-1185">Reference proteome</keyword>
<dbReference type="EMBL" id="WMBT01000003">
    <property type="protein sequence ID" value="MTE00272.1"/>
    <property type="molecule type" value="Genomic_DNA"/>
</dbReference>
<dbReference type="SUPFAM" id="SSF159594">
    <property type="entry name" value="XCC0632-like"/>
    <property type="match status" value="1"/>
</dbReference>
<accession>A0A6L6HPF9</accession>
<protein>
    <recommendedName>
        <fullName evidence="2">ABC-type transport auxiliary lipoprotein component domain-containing protein</fullName>
    </recommendedName>
</protein>
<keyword evidence="1" id="KW-0732">Signal</keyword>
<evidence type="ECO:0000313" key="3">
    <source>
        <dbReference type="EMBL" id="MTE00272.1"/>
    </source>
</evidence>
<gene>
    <name evidence="3" type="ORF">GIY56_08230</name>
</gene>
<dbReference type="AlphaFoldDB" id="A0A6L6HPF9"/>
<dbReference type="Gene3D" id="3.40.50.10610">
    <property type="entry name" value="ABC-type transport auxiliary lipoprotein component"/>
    <property type="match status" value="1"/>
</dbReference>
<dbReference type="RefSeq" id="WP_154764326.1">
    <property type="nucleotide sequence ID" value="NZ_WMBT01000003.1"/>
</dbReference>
<organism evidence="3 4">
    <name type="scientific">Paracoccus lichenicola</name>
    <dbReference type="NCBI Taxonomy" id="2665644"/>
    <lineage>
        <taxon>Bacteria</taxon>
        <taxon>Pseudomonadati</taxon>
        <taxon>Pseudomonadota</taxon>
        <taxon>Alphaproteobacteria</taxon>
        <taxon>Rhodobacterales</taxon>
        <taxon>Paracoccaceae</taxon>
        <taxon>Paracoccus</taxon>
    </lineage>
</organism>
<evidence type="ECO:0000259" key="2">
    <source>
        <dbReference type="Pfam" id="PF03886"/>
    </source>
</evidence>
<dbReference type="Proteomes" id="UP000481417">
    <property type="component" value="Unassembled WGS sequence"/>
</dbReference>
<dbReference type="Pfam" id="PF03886">
    <property type="entry name" value="ABC_trans_aux"/>
    <property type="match status" value="1"/>
</dbReference>
<sequence length="207" mass="22036">MRLLPALLIAALGALPGCGALSALQGEPDRDLFELRPPPARSCGRARIRELVIEPPKARGTLDSDRIMIRPSALQTQYLPDAQWGDTVPAMLQRLLVQSLGATGSYSQVGRAPLGLSGDYALISEIEDFNAELTPDGVIVRLTVEAQMVSEMEADVISRGRFAATVPAASTRTADLIPAFDAAARQLVTQMTDWGLRASGVNPGGCR</sequence>
<name>A0A6L6HPF9_9RHOB</name>